<evidence type="ECO:0000256" key="7">
    <source>
        <dbReference type="SAM" id="Phobius"/>
    </source>
</evidence>
<proteinExistence type="predicted"/>
<evidence type="ECO:0000256" key="2">
    <source>
        <dbReference type="ARBA" id="ARBA00012438"/>
    </source>
</evidence>
<keyword evidence="7" id="KW-1133">Transmembrane helix</keyword>
<dbReference type="EMBL" id="JAMQOS010000003">
    <property type="protein sequence ID" value="MDS0282564.1"/>
    <property type="molecule type" value="Genomic_DNA"/>
</dbReference>
<keyword evidence="5" id="KW-0418">Kinase</keyword>
<feature type="transmembrane region" description="Helical" evidence="7">
    <location>
        <begin position="41"/>
        <end position="62"/>
    </location>
</feature>
<dbReference type="SUPFAM" id="SSF55874">
    <property type="entry name" value="ATPase domain of HSP90 chaperone/DNA topoisomerase II/histidine kinase"/>
    <property type="match status" value="1"/>
</dbReference>
<evidence type="ECO:0000256" key="4">
    <source>
        <dbReference type="ARBA" id="ARBA00022741"/>
    </source>
</evidence>
<dbReference type="SMART" id="SM00387">
    <property type="entry name" value="HATPase_c"/>
    <property type="match status" value="1"/>
</dbReference>
<evidence type="ECO:0000256" key="3">
    <source>
        <dbReference type="ARBA" id="ARBA00022679"/>
    </source>
</evidence>
<feature type="transmembrane region" description="Helical" evidence="7">
    <location>
        <begin position="6"/>
        <end position="29"/>
    </location>
</feature>
<dbReference type="Proteomes" id="UP001268864">
    <property type="component" value="Unassembled WGS sequence"/>
</dbReference>
<comment type="catalytic activity">
    <reaction evidence="1">
        <text>ATP + protein L-histidine = ADP + protein N-phospho-L-histidine.</text>
        <dbReference type="EC" id="2.7.13.3"/>
    </reaction>
</comment>
<dbReference type="PROSITE" id="PS50109">
    <property type="entry name" value="HIS_KIN"/>
    <property type="match status" value="1"/>
</dbReference>
<feature type="transmembrane region" description="Helical" evidence="7">
    <location>
        <begin position="150"/>
        <end position="169"/>
    </location>
</feature>
<dbReference type="PANTHER" id="PTHR44936:SF10">
    <property type="entry name" value="SENSOR PROTEIN RSTB"/>
    <property type="match status" value="1"/>
</dbReference>
<dbReference type="InterPro" id="IPR050980">
    <property type="entry name" value="2C_sensor_his_kinase"/>
</dbReference>
<dbReference type="InterPro" id="IPR005467">
    <property type="entry name" value="His_kinase_dom"/>
</dbReference>
<dbReference type="Pfam" id="PF02518">
    <property type="entry name" value="HATPase_c"/>
    <property type="match status" value="1"/>
</dbReference>
<evidence type="ECO:0000256" key="6">
    <source>
        <dbReference type="ARBA" id="ARBA00022840"/>
    </source>
</evidence>
<keyword evidence="10" id="KW-1185">Reference proteome</keyword>
<dbReference type="EC" id="2.7.13.3" evidence="2"/>
<gene>
    <name evidence="9" type="ORF">NDI86_10550</name>
</gene>
<dbReference type="PANTHER" id="PTHR44936">
    <property type="entry name" value="SENSOR PROTEIN CREC"/>
    <property type="match status" value="1"/>
</dbReference>
<sequence length="562" mass="61036">MVSVTPVEAALVAFFFVSGLALAGLALYLRASQLPNRGIRSFLSLLVLMAVWSFSAVAKLTLPPFVERFLVALELPMGVVFAFLFLVFASQYTGRRWHRQQAFTAYVVVSLLALSIGLLTNPVHGLFWERITLSTAVFSHYVHEGLGPLYFFYVGLAYCHFAAGVYALVNLHLRSRYNTTPMMLVTTGASVPLLVNLVSVFDRAPIPGLDYTPVGLAVFGAATTVSMQLDLFDIIPVARDTAVEQSSEGMVILDSKRRVRDYNPTAAALLPALSSHRGAHVDTVVDDVADLFDTSTQTTIAAADGEETTYLSVQLSPITDGPHHLGWTMVLSDVTEQQRRERHLQLVSRVLRHNMANRINTIMGHVELLDRRADDRDQPHLDAIDASATSIIETSGKLRTIQDIVTGGRPARPTDVSRTVAAVADRYADRYPEASVTTDCPDGVFAQCPTGFQAALSNLVENGIEHNPDPSPSVSVTVTVSGTLVHVSVADDGAGIPETERRILEDGETPLRHSAGVGLWLVYCFVEQAGHELSFERSDAGGSVVAFALDRARSSFETDPNA</sequence>
<dbReference type="Gene3D" id="3.30.565.10">
    <property type="entry name" value="Histidine kinase-like ATPase, C-terminal domain"/>
    <property type="match status" value="1"/>
</dbReference>
<dbReference type="InterPro" id="IPR003594">
    <property type="entry name" value="HATPase_dom"/>
</dbReference>
<feature type="domain" description="Histidine kinase" evidence="8">
    <location>
        <begin position="350"/>
        <end position="553"/>
    </location>
</feature>
<name>A0ABU2FP89_9EURY</name>
<keyword evidence="4" id="KW-0547">Nucleotide-binding</keyword>
<evidence type="ECO:0000313" key="10">
    <source>
        <dbReference type="Proteomes" id="UP001268864"/>
    </source>
</evidence>
<evidence type="ECO:0000256" key="5">
    <source>
        <dbReference type="ARBA" id="ARBA00022777"/>
    </source>
</evidence>
<dbReference type="SUPFAM" id="SSF55785">
    <property type="entry name" value="PYP-like sensor domain (PAS domain)"/>
    <property type="match status" value="1"/>
</dbReference>
<evidence type="ECO:0000313" key="9">
    <source>
        <dbReference type="EMBL" id="MDS0282564.1"/>
    </source>
</evidence>
<comment type="caution">
    <text evidence="9">The sequence shown here is derived from an EMBL/GenBank/DDBJ whole genome shotgun (WGS) entry which is preliminary data.</text>
</comment>
<evidence type="ECO:0000256" key="1">
    <source>
        <dbReference type="ARBA" id="ARBA00000085"/>
    </source>
</evidence>
<dbReference type="Pfam" id="PF16927">
    <property type="entry name" value="HisKA_7TM"/>
    <property type="match status" value="1"/>
</dbReference>
<keyword evidence="3" id="KW-0808">Transferase</keyword>
<reference evidence="9 10" key="1">
    <citation type="submission" date="2022-06" db="EMBL/GenBank/DDBJ databases">
        <title>Halomicroarcula sp. a new haloarchaeum isolate from saline soil.</title>
        <authorList>
            <person name="Strakova D."/>
            <person name="Galisteo C."/>
            <person name="Sanchez-Porro C."/>
            <person name="Ventosa A."/>
        </authorList>
    </citation>
    <scope>NUCLEOTIDE SEQUENCE [LARGE SCALE GENOMIC DNA]</scope>
    <source>
        <strain evidence="9 10">S3CR25-11</strain>
    </source>
</reference>
<dbReference type="RefSeq" id="WP_310900393.1">
    <property type="nucleotide sequence ID" value="NZ_JAMQOS010000003.1"/>
</dbReference>
<dbReference type="InterPro" id="IPR035965">
    <property type="entry name" value="PAS-like_dom_sf"/>
</dbReference>
<dbReference type="CDD" id="cd00075">
    <property type="entry name" value="HATPase"/>
    <property type="match status" value="1"/>
</dbReference>
<dbReference type="InterPro" id="IPR031621">
    <property type="entry name" value="HisKA_7TM"/>
</dbReference>
<protein>
    <recommendedName>
        <fullName evidence="2">histidine kinase</fullName>
        <ecNumber evidence="2">2.7.13.3</ecNumber>
    </recommendedName>
</protein>
<dbReference type="InterPro" id="IPR036890">
    <property type="entry name" value="HATPase_C_sf"/>
</dbReference>
<keyword evidence="7" id="KW-0812">Transmembrane</keyword>
<keyword evidence="7" id="KW-0472">Membrane</keyword>
<feature type="transmembrane region" description="Helical" evidence="7">
    <location>
        <begin position="102"/>
        <end position="120"/>
    </location>
</feature>
<keyword evidence="6 9" id="KW-0067">ATP-binding</keyword>
<evidence type="ECO:0000259" key="8">
    <source>
        <dbReference type="PROSITE" id="PS50109"/>
    </source>
</evidence>
<dbReference type="Gene3D" id="3.30.450.20">
    <property type="entry name" value="PAS domain"/>
    <property type="match status" value="1"/>
</dbReference>
<dbReference type="GO" id="GO:0005524">
    <property type="term" value="F:ATP binding"/>
    <property type="evidence" value="ECO:0007669"/>
    <property type="project" value="UniProtKB-KW"/>
</dbReference>
<feature type="transmembrane region" description="Helical" evidence="7">
    <location>
        <begin position="68"/>
        <end position="90"/>
    </location>
</feature>
<organism evidence="9 10">
    <name type="scientific">Haloarcula onubensis</name>
    <dbReference type="NCBI Taxonomy" id="2950539"/>
    <lineage>
        <taxon>Archaea</taxon>
        <taxon>Methanobacteriati</taxon>
        <taxon>Methanobacteriota</taxon>
        <taxon>Stenosarchaea group</taxon>
        <taxon>Halobacteria</taxon>
        <taxon>Halobacteriales</taxon>
        <taxon>Haloarculaceae</taxon>
        <taxon>Haloarcula</taxon>
    </lineage>
</organism>
<feature type="transmembrane region" description="Helical" evidence="7">
    <location>
        <begin position="181"/>
        <end position="201"/>
    </location>
</feature>
<accession>A0ABU2FP89</accession>